<dbReference type="SUPFAM" id="SSF53335">
    <property type="entry name" value="S-adenosyl-L-methionine-dependent methyltransferases"/>
    <property type="match status" value="1"/>
</dbReference>
<proteinExistence type="predicted"/>
<evidence type="ECO:0000313" key="2">
    <source>
        <dbReference type="Proteomes" id="UP000505355"/>
    </source>
</evidence>
<reference evidence="1 2" key="1">
    <citation type="submission" date="2020-05" db="EMBL/GenBank/DDBJ databases">
        <title>Mucilaginibacter mali sp. nov.</title>
        <authorList>
            <person name="Kim H.S."/>
            <person name="Lee K.C."/>
            <person name="Suh M.K."/>
            <person name="Kim J.-S."/>
            <person name="Han K.-I."/>
            <person name="Eom M.K."/>
            <person name="Shin Y.K."/>
            <person name="Lee J.-S."/>
        </authorList>
    </citation>
    <scope>NUCLEOTIDE SEQUENCE [LARGE SCALE GENOMIC DNA]</scope>
    <source>
        <strain evidence="1 2">G2-14</strain>
    </source>
</reference>
<dbReference type="KEGG" id="mmab:HQ865_01275"/>
<evidence type="ECO:0008006" key="3">
    <source>
        <dbReference type="Google" id="ProtNLM"/>
    </source>
</evidence>
<dbReference type="Gene3D" id="3.40.50.150">
    <property type="entry name" value="Vaccinia Virus protein VP39"/>
    <property type="match status" value="1"/>
</dbReference>
<dbReference type="AlphaFoldDB" id="A0A7D4PYV0"/>
<dbReference type="EMBL" id="CP054139">
    <property type="protein sequence ID" value="QKJ28446.1"/>
    <property type="molecule type" value="Genomic_DNA"/>
</dbReference>
<dbReference type="InterPro" id="IPR029063">
    <property type="entry name" value="SAM-dependent_MTases_sf"/>
</dbReference>
<keyword evidence="2" id="KW-1185">Reference proteome</keyword>
<organism evidence="1 2">
    <name type="scientific">Mucilaginibacter mali</name>
    <dbReference type="NCBI Taxonomy" id="2740462"/>
    <lineage>
        <taxon>Bacteria</taxon>
        <taxon>Pseudomonadati</taxon>
        <taxon>Bacteroidota</taxon>
        <taxon>Sphingobacteriia</taxon>
        <taxon>Sphingobacteriales</taxon>
        <taxon>Sphingobacteriaceae</taxon>
        <taxon>Mucilaginibacter</taxon>
    </lineage>
</organism>
<name>A0A7D4PYV0_9SPHI</name>
<evidence type="ECO:0000313" key="1">
    <source>
        <dbReference type="EMBL" id="QKJ28446.1"/>
    </source>
</evidence>
<dbReference type="RefSeq" id="WP_173413148.1">
    <property type="nucleotide sequence ID" value="NZ_CP054139.1"/>
</dbReference>
<gene>
    <name evidence="1" type="ORF">HQ865_01275</name>
</gene>
<protein>
    <recommendedName>
        <fullName evidence="3">DNA methylase</fullName>
    </recommendedName>
</protein>
<sequence>MPAPYKTYFGGKNGPGTMQTQINHIPPCDVLISLCLGNDGMIANIHPAQLTILNDIDPQVIAAWQPWVAAHPQAGCYRLYNMDAVDLLRSVIAEKYDTPATVIYIDPPYLKSTRRSQRDVYRFEMSEAQHIALIEAALALKHARIIFAHYPCALYDRMLTGWNTTDYDSQTRKGKARERLYYNYPLTGKLHDYNFIGENFRSRERKTRIVKNMLAKINRLEPDLRNRILTELQQQAADIASQQ</sequence>
<dbReference type="Proteomes" id="UP000505355">
    <property type="component" value="Chromosome"/>
</dbReference>
<accession>A0A7D4PYV0</accession>